<organism evidence="3 4">
    <name type="scientific">Halorubrum tibetense</name>
    <dbReference type="NCBI Taxonomy" id="175631"/>
    <lineage>
        <taxon>Archaea</taxon>
        <taxon>Methanobacteriati</taxon>
        <taxon>Methanobacteriota</taxon>
        <taxon>Stenosarchaea group</taxon>
        <taxon>Halobacteria</taxon>
        <taxon>Halobacteriales</taxon>
        <taxon>Haloferacaceae</taxon>
        <taxon>Halorubrum</taxon>
    </lineage>
</organism>
<proteinExistence type="predicted"/>
<evidence type="ECO:0000256" key="1">
    <source>
        <dbReference type="SAM" id="MobiDB-lite"/>
    </source>
</evidence>
<evidence type="ECO:0000313" key="3">
    <source>
        <dbReference type="EMBL" id="MFC6753450.1"/>
    </source>
</evidence>
<evidence type="ECO:0000259" key="2">
    <source>
        <dbReference type="Pfam" id="PF07993"/>
    </source>
</evidence>
<name>A0ABD5SAE6_9EURY</name>
<gene>
    <name evidence="3" type="ORF">ACFQEU_08225</name>
</gene>
<dbReference type="Proteomes" id="UP001596442">
    <property type="component" value="Unassembled WGS sequence"/>
</dbReference>
<feature type="region of interest" description="Disordered" evidence="1">
    <location>
        <begin position="60"/>
        <end position="86"/>
    </location>
</feature>
<sequence length="398" mass="43224">MTADSETAPAVLFTGFPGFLGSALLERVLARGDGPVACLVQPKYLDAARERAESIVSRVGGTDDWRGNADSDDWRGNADGGRTDPDGEHAAVHLFTGDITEPGLGLGGALGENGSLATVREVYHLAAVYDLGVDRALAEAVNVRGTEHVLDAAERLGVDRFHYVSTCYVSGRYEGTFTEADLRDHGPFTNHYEATKHRAEVAVRDRMEAGFPATVYRPSIVVGDSRTGETDKFDGPYNLLRLLLAQPRPLAVTFTVPGASRSELNVVPRNFVVDAIAALSEREASVGETYQLCDPDPLRVTAFVETLATAADRRRTVRVPTTKRVARAGCRLLSRAGVSVDPATLDYLDHPTRYRCPRTRRALDDCTGALAVPPFDAYADRLVEFVRDHPDRRDGPMA</sequence>
<dbReference type="AlphaFoldDB" id="A0ABD5SAE6"/>
<dbReference type="PANTHER" id="PTHR43000">
    <property type="entry name" value="DTDP-D-GLUCOSE 4,6-DEHYDRATASE-RELATED"/>
    <property type="match status" value="1"/>
</dbReference>
<protein>
    <submittedName>
        <fullName evidence="3">SDR family oxidoreductase</fullName>
    </submittedName>
</protein>
<dbReference type="SUPFAM" id="SSF51735">
    <property type="entry name" value="NAD(P)-binding Rossmann-fold domains"/>
    <property type="match status" value="1"/>
</dbReference>
<reference evidence="3 4" key="1">
    <citation type="journal article" date="2019" name="Int. J. Syst. Evol. Microbiol.">
        <title>The Global Catalogue of Microorganisms (GCM) 10K type strain sequencing project: providing services to taxonomists for standard genome sequencing and annotation.</title>
        <authorList>
            <consortium name="The Broad Institute Genomics Platform"/>
            <consortium name="The Broad Institute Genome Sequencing Center for Infectious Disease"/>
            <person name="Wu L."/>
            <person name="Ma J."/>
        </authorList>
    </citation>
    <scope>NUCLEOTIDE SEQUENCE [LARGE SCALE GENOMIC DNA]</scope>
    <source>
        <strain evidence="3 4">CGMCC 1.3239</strain>
    </source>
</reference>
<feature type="domain" description="Thioester reductase (TE)" evidence="2">
    <location>
        <begin position="14"/>
        <end position="276"/>
    </location>
</feature>
<accession>A0ABD5SAE6</accession>
<dbReference type="CDD" id="cd05263">
    <property type="entry name" value="MupV_like_SDR_e"/>
    <property type="match status" value="1"/>
</dbReference>
<dbReference type="RefSeq" id="WP_379781067.1">
    <property type="nucleotide sequence ID" value="NZ_JBHSWW010000098.1"/>
</dbReference>
<dbReference type="Pfam" id="PF07993">
    <property type="entry name" value="NAD_binding_4"/>
    <property type="match status" value="1"/>
</dbReference>
<feature type="compositionally biased region" description="Basic and acidic residues" evidence="1">
    <location>
        <begin position="61"/>
        <end position="86"/>
    </location>
</feature>
<dbReference type="Gene3D" id="3.40.50.720">
    <property type="entry name" value="NAD(P)-binding Rossmann-like Domain"/>
    <property type="match status" value="1"/>
</dbReference>
<dbReference type="InterPro" id="IPR036291">
    <property type="entry name" value="NAD(P)-bd_dom_sf"/>
</dbReference>
<keyword evidence="4" id="KW-1185">Reference proteome</keyword>
<comment type="caution">
    <text evidence="3">The sequence shown here is derived from an EMBL/GenBank/DDBJ whole genome shotgun (WGS) entry which is preliminary data.</text>
</comment>
<dbReference type="InterPro" id="IPR013120">
    <property type="entry name" value="FAR_NAD-bd"/>
</dbReference>
<dbReference type="EMBL" id="JBHSWW010000098">
    <property type="protein sequence ID" value="MFC6753450.1"/>
    <property type="molecule type" value="Genomic_DNA"/>
</dbReference>
<evidence type="ECO:0000313" key="4">
    <source>
        <dbReference type="Proteomes" id="UP001596442"/>
    </source>
</evidence>